<proteinExistence type="predicted"/>
<keyword evidence="2" id="KW-1185">Reference proteome</keyword>
<reference evidence="1 2" key="1">
    <citation type="submission" date="2018-05" db="EMBL/GenBank/DDBJ databases">
        <title>Leucothrix arctica sp. nov., isolated from Arctic seawater.</title>
        <authorList>
            <person name="Choi A."/>
            <person name="Baek K."/>
        </authorList>
    </citation>
    <scope>NUCLEOTIDE SEQUENCE [LARGE SCALE GENOMIC DNA]</scope>
    <source>
        <strain evidence="1 2">IMCC9719</strain>
    </source>
</reference>
<evidence type="ECO:0000313" key="1">
    <source>
        <dbReference type="EMBL" id="PWQ93166.1"/>
    </source>
</evidence>
<accession>A0A317C385</accession>
<gene>
    <name evidence="1" type="ORF">DKT75_20985</name>
</gene>
<protein>
    <submittedName>
        <fullName evidence="1">Uncharacterized protein</fullName>
    </submittedName>
</protein>
<dbReference type="AlphaFoldDB" id="A0A317C385"/>
<name>A0A317C385_9GAMM</name>
<evidence type="ECO:0000313" key="2">
    <source>
        <dbReference type="Proteomes" id="UP000245506"/>
    </source>
</evidence>
<comment type="caution">
    <text evidence="1">The sequence shown here is derived from an EMBL/GenBank/DDBJ whole genome shotgun (WGS) entry which is preliminary data.</text>
</comment>
<dbReference type="EMBL" id="QGKL01000043">
    <property type="protein sequence ID" value="PWQ93166.1"/>
    <property type="molecule type" value="Genomic_DNA"/>
</dbReference>
<organism evidence="1 2">
    <name type="scientific">Leucothrix arctica</name>
    <dbReference type="NCBI Taxonomy" id="1481894"/>
    <lineage>
        <taxon>Bacteria</taxon>
        <taxon>Pseudomonadati</taxon>
        <taxon>Pseudomonadota</taxon>
        <taxon>Gammaproteobacteria</taxon>
        <taxon>Thiotrichales</taxon>
        <taxon>Thiotrichaceae</taxon>
        <taxon>Leucothrix</taxon>
    </lineage>
</organism>
<sequence length="96" mass="11019">MCLNNAAADIRNKNEEWLELAQSLDADIPQTRIIQMLHNEPSPSDEELKDEDIKQEIDLLTNRKDRLQGLVDLSQHLVSEIDEKLAKLQVQTSPEE</sequence>
<dbReference type="Proteomes" id="UP000245506">
    <property type="component" value="Unassembled WGS sequence"/>
</dbReference>